<feature type="transmembrane region" description="Helical" evidence="1">
    <location>
        <begin position="39"/>
        <end position="60"/>
    </location>
</feature>
<reference evidence="3" key="1">
    <citation type="journal article" date="2019" name="Int. J. Syst. Evol. Microbiol.">
        <title>The Global Catalogue of Microorganisms (GCM) 10K type strain sequencing project: providing services to taxonomists for standard genome sequencing and annotation.</title>
        <authorList>
            <consortium name="The Broad Institute Genomics Platform"/>
            <consortium name="The Broad Institute Genome Sequencing Center for Infectious Disease"/>
            <person name="Wu L."/>
            <person name="Ma J."/>
        </authorList>
    </citation>
    <scope>NUCLEOTIDE SEQUENCE [LARGE SCALE GENOMIC DNA]</scope>
    <source>
        <strain evidence="3">ICMP 6774ER</strain>
    </source>
</reference>
<evidence type="ECO:0000256" key="1">
    <source>
        <dbReference type="SAM" id="Phobius"/>
    </source>
</evidence>
<keyword evidence="1" id="KW-0472">Membrane</keyword>
<comment type="caution">
    <text evidence="2">The sequence shown here is derived from an EMBL/GenBank/DDBJ whole genome shotgun (WGS) entry which is preliminary data.</text>
</comment>
<evidence type="ECO:0000313" key="3">
    <source>
        <dbReference type="Proteomes" id="UP001597368"/>
    </source>
</evidence>
<name>A0ABW4T122_9ACTN</name>
<dbReference type="EMBL" id="JBHUFV010000036">
    <property type="protein sequence ID" value="MFD1934884.1"/>
    <property type="molecule type" value="Genomic_DNA"/>
</dbReference>
<evidence type="ECO:0000313" key="2">
    <source>
        <dbReference type="EMBL" id="MFD1934884.1"/>
    </source>
</evidence>
<sequence>MRTEEDLVRALREAAESAPQRDLTAAITVRRRRRTKRRWMGAALAVAAVIGVAGTGTAIARGVFSSGGEGGVASPVSESPGDAVASMETDVETPPREVGGKPIGQAWPKALFTMPAKNADGWRYRPITGISPTEVLLNAEAAFEKAGAIEVYNSETGTFRKVTDVPATPGLKRYYPQDAAFDDKSIVWWVNADKVREIWTVPLAGGQARMVATFTREHMGIEAIAVKGEHIYWSELDGTVWRLPQAGGDPEKIADGLHLISWPWAGDAASREGGTSANQTKVVNLETGETRQVTASPDAKRLRCGPVWCLGDGLSQRLDGSDVKPFDGFLSGLSPYPVLDRYVFLGDTVRDLETGETITLPDNPGNWSGVGTSSAPSTILYWGATKGDKPDAFRMVNLAAAQ</sequence>
<dbReference type="RefSeq" id="WP_379574990.1">
    <property type="nucleotide sequence ID" value="NZ_JBHUFV010000036.1"/>
</dbReference>
<gene>
    <name evidence="2" type="ORF">ACFSKW_25755</name>
</gene>
<dbReference type="SUPFAM" id="SSF69304">
    <property type="entry name" value="Tricorn protease N-terminal domain"/>
    <property type="match status" value="1"/>
</dbReference>
<protein>
    <submittedName>
        <fullName evidence="2">TolB family protein</fullName>
    </submittedName>
</protein>
<accession>A0ABW4T122</accession>
<keyword evidence="1" id="KW-0812">Transmembrane</keyword>
<keyword evidence="1" id="KW-1133">Transmembrane helix</keyword>
<proteinExistence type="predicted"/>
<dbReference type="Proteomes" id="UP001597368">
    <property type="component" value="Unassembled WGS sequence"/>
</dbReference>
<organism evidence="2 3">
    <name type="scientific">Nonomuraea mangrovi</name>
    <dbReference type="NCBI Taxonomy" id="2316207"/>
    <lineage>
        <taxon>Bacteria</taxon>
        <taxon>Bacillati</taxon>
        <taxon>Actinomycetota</taxon>
        <taxon>Actinomycetes</taxon>
        <taxon>Streptosporangiales</taxon>
        <taxon>Streptosporangiaceae</taxon>
        <taxon>Nonomuraea</taxon>
    </lineage>
</organism>
<dbReference type="Gene3D" id="2.120.10.30">
    <property type="entry name" value="TolB, C-terminal domain"/>
    <property type="match status" value="1"/>
</dbReference>
<keyword evidence="3" id="KW-1185">Reference proteome</keyword>
<dbReference type="InterPro" id="IPR011042">
    <property type="entry name" value="6-blade_b-propeller_TolB-like"/>
</dbReference>